<feature type="domain" description="HTH marR-type" evidence="1">
    <location>
        <begin position="26"/>
        <end position="128"/>
    </location>
</feature>
<dbReference type="SMART" id="SM00347">
    <property type="entry name" value="HTH_MARR"/>
    <property type="match status" value="1"/>
</dbReference>
<reference evidence="2 3" key="1">
    <citation type="submission" date="2023-06" db="EMBL/GenBank/DDBJ databases">
        <title>Cellulomonas sp. MW4 Whole genome sequence.</title>
        <authorList>
            <person name="Park S."/>
        </authorList>
    </citation>
    <scope>NUCLEOTIDE SEQUENCE [LARGE SCALE GENOMIC DNA]</scope>
    <source>
        <strain evidence="2 3">MW4</strain>
    </source>
</reference>
<dbReference type="SUPFAM" id="SSF46785">
    <property type="entry name" value="Winged helix' DNA-binding domain"/>
    <property type="match status" value="1"/>
</dbReference>
<dbReference type="EMBL" id="JAUCGQ010000001">
    <property type="protein sequence ID" value="MDM7855340.1"/>
    <property type="molecule type" value="Genomic_DNA"/>
</dbReference>
<evidence type="ECO:0000259" key="1">
    <source>
        <dbReference type="SMART" id="SM00347"/>
    </source>
</evidence>
<evidence type="ECO:0000313" key="3">
    <source>
        <dbReference type="Proteomes" id="UP001529338"/>
    </source>
</evidence>
<sequence length="162" mass="16988">MTDHEPPPSAAALAAHLRSAISGLVRATRPTDQLAPSPAAVLDLLDTRGPLTTAELAAARGVRHQTMAATVKDLTDTGHLTAGPDPADARKKLLALTPAGGSAIRAERHRRVARLADAVDVALDDADRRTLARALELVDRITDVVAERRPAGPDGQPLTGDW</sequence>
<proteinExistence type="predicted"/>
<dbReference type="Gene3D" id="1.10.10.10">
    <property type="entry name" value="Winged helix-like DNA-binding domain superfamily/Winged helix DNA-binding domain"/>
    <property type="match status" value="1"/>
</dbReference>
<gene>
    <name evidence="2" type="ORF">QRT04_10405</name>
</gene>
<protein>
    <submittedName>
        <fullName evidence="2">MarR family winged helix-turn-helix transcriptional regulator</fullName>
    </submittedName>
</protein>
<dbReference type="PANTHER" id="PTHR39515">
    <property type="entry name" value="CONSERVED PROTEIN"/>
    <property type="match status" value="1"/>
</dbReference>
<name>A0ABT7SGM4_9CELL</name>
<dbReference type="InterPro" id="IPR036390">
    <property type="entry name" value="WH_DNA-bd_sf"/>
</dbReference>
<accession>A0ABT7SGM4</accession>
<keyword evidence="3" id="KW-1185">Reference proteome</keyword>
<dbReference type="Pfam" id="PF12802">
    <property type="entry name" value="MarR_2"/>
    <property type="match status" value="1"/>
</dbReference>
<dbReference type="InterPro" id="IPR052526">
    <property type="entry name" value="HTH-type_Bedaq_tolerance"/>
</dbReference>
<dbReference type="Proteomes" id="UP001529338">
    <property type="component" value="Unassembled WGS sequence"/>
</dbReference>
<comment type="caution">
    <text evidence="2">The sequence shown here is derived from an EMBL/GenBank/DDBJ whole genome shotgun (WGS) entry which is preliminary data.</text>
</comment>
<dbReference type="PANTHER" id="PTHR39515:SF2">
    <property type="entry name" value="HTH-TYPE TRANSCRIPTIONAL REGULATOR RV0880"/>
    <property type="match status" value="1"/>
</dbReference>
<evidence type="ECO:0000313" key="2">
    <source>
        <dbReference type="EMBL" id="MDM7855340.1"/>
    </source>
</evidence>
<dbReference type="InterPro" id="IPR000835">
    <property type="entry name" value="HTH_MarR-typ"/>
</dbReference>
<dbReference type="RefSeq" id="WP_289455149.1">
    <property type="nucleotide sequence ID" value="NZ_JAUCGQ010000001.1"/>
</dbReference>
<dbReference type="InterPro" id="IPR036388">
    <property type="entry name" value="WH-like_DNA-bd_sf"/>
</dbReference>
<organism evidence="2 3">
    <name type="scientific">Cellulomonas alba</name>
    <dbReference type="NCBI Taxonomy" id="3053467"/>
    <lineage>
        <taxon>Bacteria</taxon>
        <taxon>Bacillati</taxon>
        <taxon>Actinomycetota</taxon>
        <taxon>Actinomycetes</taxon>
        <taxon>Micrococcales</taxon>
        <taxon>Cellulomonadaceae</taxon>
        <taxon>Cellulomonas</taxon>
    </lineage>
</organism>